<evidence type="ECO:0000256" key="1">
    <source>
        <dbReference type="SAM" id="Phobius"/>
    </source>
</evidence>
<keyword evidence="1" id="KW-0472">Membrane</keyword>
<gene>
    <name evidence="3" type="ORF">S01H1_68566</name>
</gene>
<dbReference type="SUPFAM" id="SSF81324">
    <property type="entry name" value="Voltage-gated potassium channels"/>
    <property type="match status" value="1"/>
</dbReference>
<keyword evidence="1" id="KW-1133">Transmembrane helix</keyword>
<feature type="non-terminal residue" evidence="3">
    <location>
        <position position="1"/>
    </location>
</feature>
<sequence length="221" mass="23399">VLLCALTLLLVSAPVAHALGAGARPVAQIVIAALFSAMLLSAVFQVSRSRVAQIIGLTLAGPVLVLQWINAWLEMDRIAVANHVLAILFLGYVVIVIVKLLFTSTRATSDTICASACAYLVLGVLWAVVYSLVQILDPASFAFALAEEGQVGSMRFGTERSVFAIYYSFVTMSTLGYGDIVPASGSARMLAAVQAVMGQLYIAVLVARLVGLHISQSATRR</sequence>
<feature type="transmembrane region" description="Helical" evidence="1">
    <location>
        <begin position="114"/>
        <end position="133"/>
    </location>
</feature>
<dbReference type="Pfam" id="PF07885">
    <property type="entry name" value="Ion_trans_2"/>
    <property type="match status" value="1"/>
</dbReference>
<reference evidence="3" key="1">
    <citation type="journal article" date="2014" name="Front. Microbiol.">
        <title>High frequency of phylogenetically diverse reductive dehalogenase-homologous genes in deep subseafloor sedimentary metagenomes.</title>
        <authorList>
            <person name="Kawai M."/>
            <person name="Futagami T."/>
            <person name="Toyoda A."/>
            <person name="Takaki Y."/>
            <person name="Nishi S."/>
            <person name="Hori S."/>
            <person name="Arai W."/>
            <person name="Tsubouchi T."/>
            <person name="Morono Y."/>
            <person name="Uchiyama I."/>
            <person name="Ito T."/>
            <person name="Fujiyama A."/>
            <person name="Inagaki F."/>
            <person name="Takami H."/>
        </authorList>
    </citation>
    <scope>NUCLEOTIDE SEQUENCE</scope>
    <source>
        <strain evidence="3">Expedition CK06-06</strain>
    </source>
</reference>
<feature type="transmembrane region" description="Helical" evidence="1">
    <location>
        <begin position="79"/>
        <end position="102"/>
    </location>
</feature>
<dbReference type="EMBL" id="BARS01045474">
    <property type="protein sequence ID" value="GAG33134.1"/>
    <property type="molecule type" value="Genomic_DNA"/>
</dbReference>
<dbReference type="AlphaFoldDB" id="X0WQ84"/>
<dbReference type="Gene3D" id="1.10.287.70">
    <property type="match status" value="1"/>
</dbReference>
<evidence type="ECO:0000313" key="3">
    <source>
        <dbReference type="EMBL" id="GAG33134.1"/>
    </source>
</evidence>
<proteinExistence type="predicted"/>
<organism evidence="3">
    <name type="scientific">marine sediment metagenome</name>
    <dbReference type="NCBI Taxonomy" id="412755"/>
    <lineage>
        <taxon>unclassified sequences</taxon>
        <taxon>metagenomes</taxon>
        <taxon>ecological metagenomes</taxon>
    </lineage>
</organism>
<feature type="transmembrane region" description="Helical" evidence="1">
    <location>
        <begin position="189"/>
        <end position="211"/>
    </location>
</feature>
<feature type="transmembrane region" description="Helical" evidence="1">
    <location>
        <begin position="28"/>
        <end position="47"/>
    </location>
</feature>
<protein>
    <recommendedName>
        <fullName evidence="2">Potassium channel domain-containing protein</fullName>
    </recommendedName>
</protein>
<name>X0WQ84_9ZZZZ</name>
<dbReference type="InterPro" id="IPR013099">
    <property type="entry name" value="K_chnl_dom"/>
</dbReference>
<accession>X0WQ84</accession>
<feature type="transmembrane region" description="Helical" evidence="1">
    <location>
        <begin position="54"/>
        <end position="73"/>
    </location>
</feature>
<keyword evidence="1" id="KW-0812">Transmembrane</keyword>
<evidence type="ECO:0000259" key="2">
    <source>
        <dbReference type="Pfam" id="PF07885"/>
    </source>
</evidence>
<comment type="caution">
    <text evidence="3">The sequence shown here is derived from an EMBL/GenBank/DDBJ whole genome shotgun (WGS) entry which is preliminary data.</text>
</comment>
<feature type="domain" description="Potassium channel" evidence="2">
    <location>
        <begin position="164"/>
        <end position="210"/>
    </location>
</feature>